<protein>
    <submittedName>
        <fullName evidence="3">DNA-binding response regulator</fullName>
    </submittedName>
</protein>
<dbReference type="SUPFAM" id="SSF52172">
    <property type="entry name" value="CheY-like"/>
    <property type="match status" value="1"/>
</dbReference>
<keyword evidence="4" id="KW-1185">Reference proteome</keyword>
<accession>A0ABM7V758</accession>
<evidence type="ECO:0000256" key="1">
    <source>
        <dbReference type="PROSITE-ProRule" id="PRU00169"/>
    </source>
</evidence>
<dbReference type="Gene3D" id="3.40.50.2300">
    <property type="match status" value="1"/>
</dbReference>
<keyword evidence="3" id="KW-0238">DNA-binding</keyword>
<sequence>MNILIVDDHPLIVDSYVTLLSAIDSNENTNFHLAYNCKQAYEKINVLKASDTLLDVAFIDVNLPPYEEMNLRSGDEIGSLVKQRFPDCSLVIISMHCDPVWVNRIAKTLNPLGFISKNDINYKSFPSIMEAITNKETYYTASILEAQKEFIIKNIHWDEHDSKIIQLIADGVKTKDLTKYIPLSLSTIEKRKANLKKQLIFKGGTDAELIERVNNLGLFSSPVSLSN</sequence>
<reference evidence="3 4" key="1">
    <citation type="journal article" date="2022" name="Int. J. Syst. Evol. Microbiol.">
        <title>Flavobacterium ammonificans sp. nov. and Flavobacterium ammoniigenes sp. nov., ammonifying bacteria isolated from surface river water.</title>
        <authorList>
            <person name="Watanabe K."/>
            <person name="Kitamura T."/>
            <person name="Ogata Y."/>
            <person name="Shindo C."/>
            <person name="Suda W."/>
        </authorList>
    </citation>
    <scope>NUCLEOTIDE SEQUENCE [LARGE SCALE GENOMIC DNA]</scope>
    <source>
        <strain evidence="3 4">GENT5</strain>
    </source>
</reference>
<reference evidence="3 4" key="2">
    <citation type="journal article" date="2022" name="Microorganisms">
        <title>Complete Genome Sequences of Two Flavobacterium ammonificans Strains and a Flavobacterium ammoniigenes Strain of Ammonifying Bacterioplankton Isolated from Surface River Water.</title>
        <authorList>
            <person name="Suda W."/>
            <person name="Ogata Y."/>
            <person name="Shindo C."/>
            <person name="Watanabe K."/>
        </authorList>
    </citation>
    <scope>NUCLEOTIDE SEQUENCE [LARGE SCALE GENOMIC DNA]</scope>
    <source>
        <strain evidence="3 4">GENT5</strain>
    </source>
</reference>
<evidence type="ECO:0000313" key="4">
    <source>
        <dbReference type="Proteomes" id="UP001319867"/>
    </source>
</evidence>
<dbReference type="EMBL" id="AP025184">
    <property type="protein sequence ID" value="BDB55407.1"/>
    <property type="molecule type" value="Genomic_DNA"/>
</dbReference>
<dbReference type="GO" id="GO:0003677">
    <property type="term" value="F:DNA binding"/>
    <property type="evidence" value="ECO:0007669"/>
    <property type="project" value="UniProtKB-KW"/>
</dbReference>
<gene>
    <name evidence="3" type="ORF">GENT5_17120</name>
</gene>
<feature type="domain" description="Response regulatory" evidence="2">
    <location>
        <begin position="2"/>
        <end position="132"/>
    </location>
</feature>
<organism evidence="3 4">
    <name type="scientific">Flavobacterium ammoniigenes</name>
    <dbReference type="NCBI Taxonomy" id="1751095"/>
    <lineage>
        <taxon>Bacteria</taxon>
        <taxon>Pseudomonadati</taxon>
        <taxon>Bacteroidota</taxon>
        <taxon>Flavobacteriia</taxon>
        <taxon>Flavobacteriales</taxon>
        <taxon>Flavobacteriaceae</taxon>
        <taxon>Flavobacterium</taxon>
    </lineage>
</organism>
<dbReference type="InterPro" id="IPR011006">
    <property type="entry name" value="CheY-like_superfamily"/>
</dbReference>
<name>A0ABM7V758_9FLAO</name>
<dbReference type="Pfam" id="PF00072">
    <property type="entry name" value="Response_reg"/>
    <property type="match status" value="1"/>
</dbReference>
<feature type="modified residue" description="4-aspartylphosphate" evidence="1">
    <location>
        <position position="60"/>
    </location>
</feature>
<keyword evidence="1" id="KW-0597">Phosphoprotein</keyword>
<dbReference type="InterPro" id="IPR001789">
    <property type="entry name" value="Sig_transdc_resp-reg_receiver"/>
</dbReference>
<evidence type="ECO:0000313" key="3">
    <source>
        <dbReference type="EMBL" id="BDB55407.1"/>
    </source>
</evidence>
<dbReference type="RefSeq" id="WP_229316790.1">
    <property type="nucleotide sequence ID" value="NZ_AP025184.1"/>
</dbReference>
<dbReference type="PROSITE" id="PS50110">
    <property type="entry name" value="RESPONSE_REGULATORY"/>
    <property type="match status" value="1"/>
</dbReference>
<evidence type="ECO:0000259" key="2">
    <source>
        <dbReference type="PROSITE" id="PS50110"/>
    </source>
</evidence>
<proteinExistence type="predicted"/>
<dbReference type="Proteomes" id="UP001319867">
    <property type="component" value="Chromosome"/>
</dbReference>